<evidence type="ECO:0000256" key="1">
    <source>
        <dbReference type="ARBA" id="ARBA00022574"/>
    </source>
</evidence>
<dbReference type="SUPFAM" id="SSF50978">
    <property type="entry name" value="WD40 repeat-like"/>
    <property type="match status" value="1"/>
</dbReference>
<dbReference type="InterPro" id="IPR036322">
    <property type="entry name" value="WD40_repeat_dom_sf"/>
</dbReference>
<dbReference type="GO" id="GO:0017183">
    <property type="term" value="P:protein histidyl modification to diphthamide"/>
    <property type="evidence" value="ECO:0007669"/>
    <property type="project" value="TreeGrafter"/>
</dbReference>
<dbReference type="GeneID" id="28814906"/>
<dbReference type="STRING" id="149040.A0A194X469"/>
<dbReference type="InterPro" id="IPR015943">
    <property type="entry name" value="WD40/YVTN_repeat-like_dom_sf"/>
</dbReference>
<dbReference type="RefSeq" id="XP_018069209.1">
    <property type="nucleotide sequence ID" value="XM_018205180.1"/>
</dbReference>
<accession>A0A194X469</accession>
<dbReference type="InParanoid" id="A0A194X469"/>
<gene>
    <name evidence="5" type="ORF">LY89DRAFT_123913</name>
</gene>
<dbReference type="AlphaFoldDB" id="A0A194X469"/>
<evidence type="ECO:0000313" key="5">
    <source>
        <dbReference type="EMBL" id="KUJ14854.1"/>
    </source>
</evidence>
<dbReference type="InterPro" id="IPR052415">
    <property type="entry name" value="Diphthine_MTase"/>
</dbReference>
<reference evidence="5 6" key="1">
    <citation type="submission" date="2015-10" db="EMBL/GenBank/DDBJ databases">
        <title>Full genome of DAOMC 229536 Phialocephala scopiformis, a fungal endophyte of spruce producing the potent anti-insectan compound rugulosin.</title>
        <authorList>
            <consortium name="DOE Joint Genome Institute"/>
            <person name="Walker A.K."/>
            <person name="Frasz S.L."/>
            <person name="Seifert K.A."/>
            <person name="Miller J.D."/>
            <person name="Mondo S.J."/>
            <person name="Labutti K."/>
            <person name="Lipzen A."/>
            <person name="Dockter R."/>
            <person name="Kennedy M."/>
            <person name="Grigoriev I.V."/>
            <person name="Spatafora J.W."/>
        </authorList>
    </citation>
    <scope>NUCLEOTIDE SEQUENCE [LARGE SCALE GENOMIC DNA]</scope>
    <source>
        <strain evidence="5 6">CBS 120377</strain>
    </source>
</reference>
<sequence length="374" mass="41512">MQVTSPEGGTCQMTSSGEEDTSRDYGVYDLKFLPYHPIFAAATTLGKILICQLEEIGEPEQKDLQIKEVSSHQVIPENITICSVAWFPLQHASDGTRILAFTVEDGRVFLVRFRDDFKSFDFLNGQLPVHQHFDKTPVSNNAERAWCCAFSRPRPDSVMSGGDDSVLRRSTLNFPQDLTTLQEDSSLWSVVTDLALYREKRFPQGVTAILPFPFCTPECSSTIFLVGCYDSSVGLWSVYGKDVPEAEVNLGGGVYRLKFLQYEPGPPEQVACTFQVLASCMDAGTKILEVKRSISGHWFIDVVAEVKDHQDLCYAADVQPLPAPGDGEAPITCLEERICVSSSFKDCKLSVWKFNPLHVVRGGIILPLHSPMAE</sequence>
<evidence type="ECO:0000256" key="3">
    <source>
        <dbReference type="ARBA" id="ARBA00043952"/>
    </source>
</evidence>
<dbReference type="GO" id="GO:0005737">
    <property type="term" value="C:cytoplasm"/>
    <property type="evidence" value="ECO:0007669"/>
    <property type="project" value="TreeGrafter"/>
</dbReference>
<protein>
    <submittedName>
        <fullName evidence="5">Uncharacterized protein</fullName>
    </submittedName>
</protein>
<keyword evidence="1" id="KW-0853">WD repeat</keyword>
<dbReference type="PANTHER" id="PTHR46042">
    <property type="entry name" value="DIPHTHINE METHYLTRANSFERASE"/>
    <property type="match status" value="1"/>
</dbReference>
<comment type="pathway">
    <text evidence="3">Protein modification.</text>
</comment>
<dbReference type="Gene3D" id="2.130.10.10">
    <property type="entry name" value="YVTN repeat-like/Quinoprotein amine dehydrogenase"/>
    <property type="match status" value="1"/>
</dbReference>
<dbReference type="GO" id="GO:0061685">
    <property type="term" value="F:diphthine methylesterase activity"/>
    <property type="evidence" value="ECO:0007669"/>
    <property type="project" value="TreeGrafter"/>
</dbReference>
<feature type="region of interest" description="Disordered" evidence="4">
    <location>
        <begin position="1"/>
        <end position="21"/>
    </location>
</feature>
<evidence type="ECO:0000313" key="6">
    <source>
        <dbReference type="Proteomes" id="UP000070700"/>
    </source>
</evidence>
<organism evidence="5 6">
    <name type="scientific">Mollisia scopiformis</name>
    <name type="common">Conifer needle endophyte fungus</name>
    <name type="synonym">Phialocephala scopiformis</name>
    <dbReference type="NCBI Taxonomy" id="149040"/>
    <lineage>
        <taxon>Eukaryota</taxon>
        <taxon>Fungi</taxon>
        <taxon>Dikarya</taxon>
        <taxon>Ascomycota</taxon>
        <taxon>Pezizomycotina</taxon>
        <taxon>Leotiomycetes</taxon>
        <taxon>Helotiales</taxon>
        <taxon>Mollisiaceae</taxon>
        <taxon>Mollisia</taxon>
    </lineage>
</organism>
<dbReference type="OrthoDB" id="1930760at2759"/>
<keyword evidence="2" id="KW-0677">Repeat</keyword>
<keyword evidence="6" id="KW-1185">Reference proteome</keyword>
<dbReference type="EMBL" id="KQ947419">
    <property type="protein sequence ID" value="KUJ14854.1"/>
    <property type="molecule type" value="Genomic_DNA"/>
</dbReference>
<dbReference type="Proteomes" id="UP000070700">
    <property type="component" value="Unassembled WGS sequence"/>
</dbReference>
<dbReference type="KEGG" id="psco:LY89DRAFT_123913"/>
<name>A0A194X469_MOLSC</name>
<feature type="compositionally biased region" description="Polar residues" evidence="4">
    <location>
        <begin position="1"/>
        <end position="16"/>
    </location>
</feature>
<proteinExistence type="predicted"/>
<evidence type="ECO:0000256" key="4">
    <source>
        <dbReference type="SAM" id="MobiDB-lite"/>
    </source>
</evidence>
<evidence type="ECO:0000256" key="2">
    <source>
        <dbReference type="ARBA" id="ARBA00022737"/>
    </source>
</evidence>
<dbReference type="PANTHER" id="PTHR46042:SF1">
    <property type="entry name" value="DIPHTHINE METHYLTRANSFERASE"/>
    <property type="match status" value="1"/>
</dbReference>